<evidence type="ECO:0000313" key="2">
    <source>
        <dbReference type="EMBL" id="GFR04503.1"/>
    </source>
</evidence>
<protein>
    <submittedName>
        <fullName evidence="2">Uncharacterized protein</fullName>
    </submittedName>
</protein>
<evidence type="ECO:0000256" key="1">
    <source>
        <dbReference type="SAM" id="Phobius"/>
    </source>
</evidence>
<feature type="transmembrane region" description="Helical" evidence="1">
    <location>
        <begin position="159"/>
        <end position="179"/>
    </location>
</feature>
<dbReference type="EMBL" id="BMAO01015816">
    <property type="protein sequence ID" value="GFR04503.1"/>
    <property type="molecule type" value="Genomic_DNA"/>
</dbReference>
<comment type="caution">
    <text evidence="2">The sequence shown here is derived from an EMBL/GenBank/DDBJ whole genome shotgun (WGS) entry which is preliminary data.</text>
</comment>
<keyword evidence="1" id="KW-0812">Transmembrane</keyword>
<feature type="transmembrane region" description="Helical" evidence="1">
    <location>
        <begin position="108"/>
        <end position="126"/>
    </location>
</feature>
<feature type="transmembrane region" description="Helical" evidence="1">
    <location>
        <begin position="202"/>
        <end position="228"/>
    </location>
</feature>
<keyword evidence="1" id="KW-1133">Transmembrane helix</keyword>
<keyword evidence="3" id="KW-1185">Reference proteome</keyword>
<gene>
    <name evidence="2" type="primary">AVEN_31144_1</name>
    <name evidence="2" type="ORF">TNCT_38881</name>
</gene>
<dbReference type="AlphaFoldDB" id="A0A8X6GIF8"/>
<proteinExistence type="predicted"/>
<dbReference type="Proteomes" id="UP000887116">
    <property type="component" value="Unassembled WGS sequence"/>
</dbReference>
<accession>A0A8X6GIF8</accession>
<keyword evidence="1" id="KW-0472">Membrane</keyword>
<name>A0A8X6GIF8_TRICU</name>
<feature type="transmembrane region" description="Helical" evidence="1">
    <location>
        <begin position="78"/>
        <end position="102"/>
    </location>
</feature>
<evidence type="ECO:0000313" key="3">
    <source>
        <dbReference type="Proteomes" id="UP000887116"/>
    </source>
</evidence>
<organism evidence="2 3">
    <name type="scientific">Trichonephila clavata</name>
    <name type="common">Joro spider</name>
    <name type="synonym">Nephila clavata</name>
    <dbReference type="NCBI Taxonomy" id="2740835"/>
    <lineage>
        <taxon>Eukaryota</taxon>
        <taxon>Metazoa</taxon>
        <taxon>Ecdysozoa</taxon>
        <taxon>Arthropoda</taxon>
        <taxon>Chelicerata</taxon>
        <taxon>Arachnida</taxon>
        <taxon>Araneae</taxon>
        <taxon>Araneomorphae</taxon>
        <taxon>Entelegynae</taxon>
        <taxon>Araneoidea</taxon>
        <taxon>Nephilidae</taxon>
        <taxon>Trichonephila</taxon>
    </lineage>
</organism>
<reference evidence="2" key="1">
    <citation type="submission" date="2020-07" db="EMBL/GenBank/DDBJ databases">
        <title>Multicomponent nature underlies the extraordinary mechanical properties of spider dragline silk.</title>
        <authorList>
            <person name="Kono N."/>
            <person name="Nakamura H."/>
            <person name="Mori M."/>
            <person name="Yoshida Y."/>
            <person name="Ohtoshi R."/>
            <person name="Malay A.D."/>
            <person name="Moran D.A.P."/>
            <person name="Tomita M."/>
            <person name="Numata K."/>
            <person name="Arakawa K."/>
        </authorList>
    </citation>
    <scope>NUCLEOTIDE SEQUENCE</scope>
</reference>
<sequence length="294" mass="33956">MDSKYTMDLRNTLQVEKSDELFGRSFQVLNHFKKPKALLLHRKNAFKDIFSACLFIGLPLKPQSLSSNAKHLSFKVKIWCTMLTTIKTLLFVMSALNVIRVIPTLSSQIKFTLFGVCGFVNMWIVIRRRKLIAIRDVCDLALQLNPRFQIGSRRSKMEIALLMTAVSILLIIQVAYVFYQEWEKCLEILAFPLIEQSSCLSVYVWIIMFSIVMTYNIAGWTCYLLLLLCYNSYFTLGKVINFYSKMVKGDLIRGNCTYKQLSRHISLFVDITQKVKEIDQALGAIAFFLYITVI</sequence>